<comment type="caution">
    <text evidence="1">The sequence shown here is derived from an EMBL/GenBank/DDBJ whole genome shotgun (WGS) entry which is preliminary data.</text>
</comment>
<reference evidence="1" key="1">
    <citation type="journal article" date="2022" name="bioRxiv">
        <title>Sequencing and chromosome-scale assembly of the giantPleurodeles waltlgenome.</title>
        <authorList>
            <person name="Brown T."/>
            <person name="Elewa A."/>
            <person name="Iarovenko S."/>
            <person name="Subramanian E."/>
            <person name="Araus A.J."/>
            <person name="Petzold A."/>
            <person name="Susuki M."/>
            <person name="Suzuki K.-i.T."/>
            <person name="Hayashi T."/>
            <person name="Toyoda A."/>
            <person name="Oliveira C."/>
            <person name="Osipova E."/>
            <person name="Leigh N.D."/>
            <person name="Simon A."/>
            <person name="Yun M.H."/>
        </authorList>
    </citation>
    <scope>NUCLEOTIDE SEQUENCE</scope>
    <source>
        <strain evidence="1">20211129_DDA</strain>
        <tissue evidence="1">Liver</tissue>
    </source>
</reference>
<protein>
    <recommendedName>
        <fullName evidence="3">Transposase</fullName>
    </recommendedName>
</protein>
<evidence type="ECO:0000313" key="1">
    <source>
        <dbReference type="EMBL" id="KAJ1145926.1"/>
    </source>
</evidence>
<evidence type="ECO:0000313" key="2">
    <source>
        <dbReference type="Proteomes" id="UP001066276"/>
    </source>
</evidence>
<name>A0AAV7QZH1_PLEWA</name>
<dbReference type="AlphaFoldDB" id="A0AAV7QZH1"/>
<dbReference type="EMBL" id="JANPWB010000010">
    <property type="protein sequence ID" value="KAJ1145926.1"/>
    <property type="molecule type" value="Genomic_DNA"/>
</dbReference>
<proteinExistence type="predicted"/>
<sequence>MEPGVSGPVSHHMPESDATWHTAFRRFGILCSKSGTAARLTPFFSYTALLGSAEICRSPVARTTPSGRLHCSGPLSNAMPPQV</sequence>
<organism evidence="1 2">
    <name type="scientific">Pleurodeles waltl</name>
    <name type="common">Iberian ribbed newt</name>
    <dbReference type="NCBI Taxonomy" id="8319"/>
    <lineage>
        <taxon>Eukaryota</taxon>
        <taxon>Metazoa</taxon>
        <taxon>Chordata</taxon>
        <taxon>Craniata</taxon>
        <taxon>Vertebrata</taxon>
        <taxon>Euteleostomi</taxon>
        <taxon>Amphibia</taxon>
        <taxon>Batrachia</taxon>
        <taxon>Caudata</taxon>
        <taxon>Salamandroidea</taxon>
        <taxon>Salamandridae</taxon>
        <taxon>Pleurodelinae</taxon>
        <taxon>Pleurodeles</taxon>
    </lineage>
</organism>
<evidence type="ECO:0008006" key="3">
    <source>
        <dbReference type="Google" id="ProtNLM"/>
    </source>
</evidence>
<accession>A0AAV7QZH1</accession>
<dbReference type="Proteomes" id="UP001066276">
    <property type="component" value="Chromosome 6"/>
</dbReference>
<keyword evidence="2" id="KW-1185">Reference proteome</keyword>
<gene>
    <name evidence="1" type="ORF">NDU88_012209</name>
</gene>